<proteinExistence type="predicted"/>
<accession>A0ABR7R3D9</accession>
<protein>
    <submittedName>
        <fullName evidence="2">TniQ family protein</fullName>
    </submittedName>
</protein>
<name>A0ABR7R3D9_9PROT</name>
<keyword evidence="3" id="KW-1185">Reference proteome</keyword>
<feature type="domain" description="TniQ" evidence="1">
    <location>
        <begin position="58"/>
        <end position="115"/>
    </location>
</feature>
<gene>
    <name evidence="2" type="ORF">IBL25_04525</name>
</gene>
<dbReference type="Proteomes" id="UP000603940">
    <property type="component" value="Unassembled WGS sequence"/>
</dbReference>
<comment type="caution">
    <text evidence="2">The sequence shown here is derived from an EMBL/GenBank/DDBJ whole genome shotgun (WGS) entry which is preliminary data.</text>
</comment>
<reference evidence="2 3" key="1">
    <citation type="journal article" date="2009" name="Int. J. Syst. Evol. Microbiol.">
        <title>Transfer of Teichococcus ludipueritiae and Muricoccus roseus to the genus Roseomonas, as Roseomonas ludipueritiae comb. nov. and Roseomonas rosea comb. nov., respectively, and emended description of the genus Roseomonas.</title>
        <authorList>
            <person name="Sanchez-Porro C."/>
            <person name="Gallego V."/>
            <person name="Busse H.J."/>
            <person name="Kampfer P."/>
            <person name="Ventosa A."/>
        </authorList>
    </citation>
    <scope>NUCLEOTIDE SEQUENCE [LARGE SCALE GENOMIC DNA]</scope>
    <source>
        <strain evidence="2 3">DSM 14915</strain>
    </source>
</reference>
<organism evidence="2 3">
    <name type="scientific">Pseudoroseomonas ludipueritiae</name>
    <dbReference type="NCBI Taxonomy" id="198093"/>
    <lineage>
        <taxon>Bacteria</taxon>
        <taxon>Pseudomonadati</taxon>
        <taxon>Pseudomonadota</taxon>
        <taxon>Alphaproteobacteria</taxon>
        <taxon>Acetobacterales</taxon>
        <taxon>Acetobacteraceae</taxon>
        <taxon>Pseudoroseomonas</taxon>
    </lineage>
</organism>
<sequence>MCCVGVGKDDHGRALRQQRLAIRYSRRHHQGICLVFRRRSSRYASGRRSSDRWGTPPAEARQASHHRFLGGELHREFIDLSRRRACPACLAQVPVHLVAWDCALVTACPRHSMRLVDRCHRPRCRGLGWNGTEIVRCACGTDLRTLVRSPVDAAETEANARVLALATGEAVPWLPHALSAVGPADLVRLVMVTGMFLTGWRKERRIETLVASGPDAVARVIAEGLRAVEGWPGPLQRFLETARAASAPARHWAPTTAG</sequence>
<dbReference type="RefSeq" id="WP_187777366.1">
    <property type="nucleotide sequence ID" value="NZ_JACTUZ010000009.1"/>
</dbReference>
<dbReference type="InterPro" id="IPR009492">
    <property type="entry name" value="TniQ"/>
</dbReference>
<evidence type="ECO:0000259" key="1">
    <source>
        <dbReference type="Pfam" id="PF06527"/>
    </source>
</evidence>
<dbReference type="Pfam" id="PF06527">
    <property type="entry name" value="TniQ"/>
    <property type="match status" value="1"/>
</dbReference>
<evidence type="ECO:0000313" key="2">
    <source>
        <dbReference type="EMBL" id="MBC9176204.1"/>
    </source>
</evidence>
<evidence type="ECO:0000313" key="3">
    <source>
        <dbReference type="Proteomes" id="UP000603940"/>
    </source>
</evidence>
<dbReference type="EMBL" id="JACTUZ010000009">
    <property type="protein sequence ID" value="MBC9176204.1"/>
    <property type="molecule type" value="Genomic_DNA"/>
</dbReference>